<evidence type="ECO:0000259" key="8">
    <source>
        <dbReference type="PROSITE" id="PS50111"/>
    </source>
</evidence>
<dbReference type="InterPro" id="IPR004090">
    <property type="entry name" value="Chemotax_Me-accpt_rcpt"/>
</dbReference>
<evidence type="ECO:0000256" key="5">
    <source>
        <dbReference type="ARBA" id="ARBA00029447"/>
    </source>
</evidence>
<dbReference type="Pfam" id="PF00015">
    <property type="entry name" value="MCPsignal"/>
    <property type="match status" value="1"/>
</dbReference>
<dbReference type="Gene3D" id="6.10.340.10">
    <property type="match status" value="1"/>
</dbReference>
<name>A0A0M9DI74_9BACI</name>
<dbReference type="GO" id="GO:0006935">
    <property type="term" value="P:chemotaxis"/>
    <property type="evidence" value="ECO:0007669"/>
    <property type="project" value="InterPro"/>
</dbReference>
<evidence type="ECO:0000313" key="10">
    <source>
        <dbReference type="EMBL" id="KOY80880.1"/>
    </source>
</evidence>
<evidence type="ECO:0000256" key="2">
    <source>
        <dbReference type="ARBA" id="ARBA00022475"/>
    </source>
</evidence>
<keyword evidence="11" id="KW-1185">Reference proteome</keyword>
<dbReference type="Pfam" id="PF00672">
    <property type="entry name" value="HAMP"/>
    <property type="match status" value="1"/>
</dbReference>
<dbReference type="PRINTS" id="PR00260">
    <property type="entry name" value="CHEMTRNSDUCR"/>
</dbReference>
<dbReference type="PANTHER" id="PTHR32089">
    <property type="entry name" value="METHYL-ACCEPTING CHEMOTAXIS PROTEIN MCPB"/>
    <property type="match status" value="1"/>
</dbReference>
<feature type="domain" description="Methyl-accepting transducer" evidence="8">
    <location>
        <begin position="409"/>
        <end position="659"/>
    </location>
</feature>
<dbReference type="STRING" id="33935.ADM90_17050"/>
<dbReference type="CDD" id="cd12913">
    <property type="entry name" value="PDC1_MCP_like"/>
    <property type="match status" value="1"/>
</dbReference>
<keyword evidence="3 7" id="KW-0472">Membrane</keyword>
<dbReference type="SMART" id="SM00283">
    <property type="entry name" value="MA"/>
    <property type="match status" value="1"/>
</dbReference>
<dbReference type="CDD" id="cd06225">
    <property type="entry name" value="HAMP"/>
    <property type="match status" value="1"/>
</dbReference>
<keyword evidence="7" id="KW-1133">Transmembrane helix</keyword>
<evidence type="ECO:0000259" key="9">
    <source>
        <dbReference type="PROSITE" id="PS50885"/>
    </source>
</evidence>
<dbReference type="InterPro" id="IPR004089">
    <property type="entry name" value="MCPsignal_dom"/>
</dbReference>
<comment type="caution">
    <text evidence="10">The sequence shown here is derived from an EMBL/GenBank/DDBJ whole genome shotgun (WGS) entry which is preliminary data.</text>
</comment>
<dbReference type="Pfam" id="PF22673">
    <property type="entry name" value="MCP-like_PDC_1"/>
    <property type="match status" value="1"/>
</dbReference>
<dbReference type="CDD" id="cd12912">
    <property type="entry name" value="PDC2_MCP_like"/>
    <property type="match status" value="1"/>
</dbReference>
<dbReference type="PROSITE" id="PS50885">
    <property type="entry name" value="HAMP"/>
    <property type="match status" value="1"/>
</dbReference>
<comment type="subcellular location">
    <subcellularLocation>
        <location evidence="1">Cell membrane</location>
    </subcellularLocation>
</comment>
<dbReference type="SMART" id="SM00304">
    <property type="entry name" value="HAMP"/>
    <property type="match status" value="2"/>
</dbReference>
<dbReference type="SUPFAM" id="SSF58104">
    <property type="entry name" value="Methyl-accepting chemotaxis protein (MCP) signaling domain"/>
    <property type="match status" value="1"/>
</dbReference>
<dbReference type="AlphaFoldDB" id="A0A0M9DI74"/>
<organism evidence="10 11">
    <name type="scientific">Lysinibacillus macroides</name>
    <dbReference type="NCBI Taxonomy" id="33935"/>
    <lineage>
        <taxon>Bacteria</taxon>
        <taxon>Bacillati</taxon>
        <taxon>Bacillota</taxon>
        <taxon>Bacilli</taxon>
        <taxon>Bacillales</taxon>
        <taxon>Bacillaceae</taxon>
        <taxon>Lysinibacillus</taxon>
    </lineage>
</organism>
<dbReference type="Gene3D" id="1.10.287.950">
    <property type="entry name" value="Methyl-accepting chemotaxis protein"/>
    <property type="match status" value="1"/>
</dbReference>
<dbReference type="InterPro" id="IPR003660">
    <property type="entry name" value="HAMP_dom"/>
</dbReference>
<dbReference type="GO" id="GO:0007165">
    <property type="term" value="P:signal transduction"/>
    <property type="evidence" value="ECO:0007669"/>
    <property type="project" value="UniProtKB-KW"/>
</dbReference>
<gene>
    <name evidence="10" type="ORF">ADM90_17050</name>
</gene>
<keyword evidence="2" id="KW-1003">Cell membrane</keyword>
<keyword evidence="4 6" id="KW-0807">Transducer</keyword>
<feature type="domain" description="HAMP" evidence="9">
    <location>
        <begin position="337"/>
        <end position="390"/>
    </location>
</feature>
<evidence type="ECO:0000313" key="11">
    <source>
        <dbReference type="Proteomes" id="UP000037977"/>
    </source>
</evidence>
<sequence length="695" mass="76439">MKLLGKILTTVIGTVFVVFAVITTVNIYQTNDLTNETAQKMAQAEASDNAYQIQIQLDYAMDTARTLAANLTTMVEEQKADRALTDAMFQRILVDNEQFMGVWSVWEPNAFDGQDENYINTERHDPTGRYLPFWTRDGNRIVHSPIMDYDSSDFYLLPKQKGQEMILEPFVYPVAGKDVLLTSIIVPVTIDNDFKGIVAVDLSLETLAELSQQVKLFDSGFGSLISNAGMLVTHPNNDYVTTPLAEHEDYTYMKDIQAAIQQGQASIVQDFSSYLQEESYIVTAPIHIGKAETPWSLLVTVPTKEVLAQTTKLTWTMIIIGSAGMIYLLIVLTWLIRRIVRPITLTVTQVQAIADGNLAVEPLAEKSKDELGQLARAVNIMTSNTRTLIQEATQISDQAREYSDRLMSSTSNMSVSIDQVLTTTGELATGATVQAEQAASTLEVTQEVEQKLQAIQTAIKEMTHRSQQTTEASKQGLVHAEQSIQGMEAMSEQVTLTASVVQQLSDQSTEINRILQVIDAIAGQTDLLALNAAIEAARAGEHGKGFSVVAEEVRKLAEESAKSTSQIAAIIDTVVKEAVKASDAMQHVVAAVQTNTHYIDANKQALDDILQHIVDTVAQIDEVTTASHLIQKETVEVVRAVENMTAVSEQSSAGTEELLATMEQQNIAVHELQDMAESLTTMTNSLQQTLAKFHY</sequence>
<evidence type="ECO:0000256" key="4">
    <source>
        <dbReference type="ARBA" id="ARBA00023224"/>
    </source>
</evidence>
<comment type="similarity">
    <text evidence="5">Belongs to the methyl-accepting chemotaxis (MCP) protein family.</text>
</comment>
<evidence type="ECO:0000256" key="6">
    <source>
        <dbReference type="PROSITE-ProRule" id="PRU00284"/>
    </source>
</evidence>
<dbReference type="CDD" id="cd11386">
    <property type="entry name" value="MCP_signal"/>
    <property type="match status" value="1"/>
</dbReference>
<reference evidence="10 11" key="1">
    <citation type="submission" date="2015-07" db="EMBL/GenBank/DDBJ databases">
        <title>Genome sequencing project for genomic taxonomy and phylogenomics of Bacillus-like bacteria.</title>
        <authorList>
            <person name="Liu B."/>
            <person name="Wang J."/>
            <person name="Zhu Y."/>
            <person name="Liu G."/>
            <person name="Chen Q."/>
            <person name="Chen Z."/>
            <person name="Che J."/>
            <person name="Ge C."/>
            <person name="Shi H."/>
            <person name="Pan Z."/>
            <person name="Liu X."/>
        </authorList>
    </citation>
    <scope>NUCLEOTIDE SEQUENCE [LARGE SCALE GENOMIC DNA]</scope>
    <source>
        <strain evidence="10 11">DSM 54</strain>
    </source>
</reference>
<feature type="transmembrane region" description="Helical" evidence="7">
    <location>
        <begin position="313"/>
        <end position="336"/>
    </location>
</feature>
<dbReference type="Gene3D" id="3.30.450.20">
    <property type="entry name" value="PAS domain"/>
    <property type="match status" value="2"/>
</dbReference>
<proteinExistence type="inferred from homology"/>
<dbReference type="OrthoDB" id="9762005at2"/>
<dbReference type="GO" id="GO:0005886">
    <property type="term" value="C:plasma membrane"/>
    <property type="evidence" value="ECO:0007669"/>
    <property type="project" value="UniProtKB-SubCell"/>
</dbReference>
<feature type="transmembrane region" description="Helical" evidence="7">
    <location>
        <begin position="7"/>
        <end position="28"/>
    </location>
</feature>
<evidence type="ECO:0000256" key="1">
    <source>
        <dbReference type="ARBA" id="ARBA00004236"/>
    </source>
</evidence>
<dbReference type="EMBL" id="LGCI01000010">
    <property type="protein sequence ID" value="KOY80880.1"/>
    <property type="molecule type" value="Genomic_DNA"/>
</dbReference>
<dbReference type="GO" id="GO:0004888">
    <property type="term" value="F:transmembrane signaling receptor activity"/>
    <property type="evidence" value="ECO:0007669"/>
    <property type="project" value="InterPro"/>
</dbReference>
<accession>A0A0M9DI74</accession>
<keyword evidence="7" id="KW-0812">Transmembrane</keyword>
<dbReference type="PROSITE" id="PS50111">
    <property type="entry name" value="CHEMOTAXIS_TRANSDUC_2"/>
    <property type="match status" value="1"/>
</dbReference>
<dbReference type="RefSeq" id="WP_053996121.1">
    <property type="nucleotide sequence ID" value="NZ_CP065643.1"/>
</dbReference>
<dbReference type="Proteomes" id="UP000037977">
    <property type="component" value="Unassembled WGS sequence"/>
</dbReference>
<dbReference type="PANTHER" id="PTHR32089:SF112">
    <property type="entry name" value="LYSOZYME-LIKE PROTEIN-RELATED"/>
    <property type="match status" value="1"/>
</dbReference>
<evidence type="ECO:0000256" key="3">
    <source>
        <dbReference type="ARBA" id="ARBA00023136"/>
    </source>
</evidence>
<dbReference type="PATRIC" id="fig|33935.3.peg.2184"/>
<evidence type="ECO:0000256" key="7">
    <source>
        <dbReference type="SAM" id="Phobius"/>
    </source>
</evidence>
<protein>
    <submittedName>
        <fullName evidence="10">Chemotaxis protein</fullName>
    </submittedName>
</protein>